<dbReference type="EMBL" id="CP114029">
    <property type="protein sequence ID" value="WAP67551.1"/>
    <property type="molecule type" value="Genomic_DNA"/>
</dbReference>
<evidence type="ECO:0000313" key="2">
    <source>
        <dbReference type="Proteomes" id="UP001164020"/>
    </source>
</evidence>
<sequence length="162" mass="17686">MVEIFSKSQEPRREDARIRNVLQQNRATIVRLADQFSQGRYSASKKPREEPKPQGLIIHVGSGSPTPDVVQPHVRVSVNGRVIVMDMSSGRQLHHLGDVRRVGGIERFRLATRENGYFSPVDTEIAACLADLDGRALDAGFAEAALSSEISARLESPPASAG</sequence>
<reference evidence="1" key="1">
    <citation type="submission" date="2022-12" db="EMBL/GenBank/DDBJ databases">
        <title>Jiella pelagia sp. nov., isolated from phosphonate enriched culture of Northwest Pacific surface seawater.</title>
        <authorList>
            <person name="Shin D.Y."/>
            <person name="Hwang C.Y."/>
        </authorList>
    </citation>
    <scope>NUCLEOTIDE SEQUENCE</scope>
    <source>
        <strain evidence="1">HL-NP1</strain>
    </source>
</reference>
<protein>
    <submittedName>
        <fullName evidence="1">Uncharacterized protein</fullName>
    </submittedName>
</protein>
<dbReference type="Proteomes" id="UP001164020">
    <property type="component" value="Chromosome"/>
</dbReference>
<evidence type="ECO:0000313" key="1">
    <source>
        <dbReference type="EMBL" id="WAP67551.1"/>
    </source>
</evidence>
<dbReference type="RefSeq" id="WP_268880013.1">
    <property type="nucleotide sequence ID" value="NZ_CP114029.1"/>
</dbReference>
<accession>A0ABY7BX61</accession>
<keyword evidence="2" id="KW-1185">Reference proteome</keyword>
<gene>
    <name evidence="1" type="ORF">OH818_18875</name>
</gene>
<organism evidence="1 2">
    <name type="scientific">Jiella pelagia</name>
    <dbReference type="NCBI Taxonomy" id="2986949"/>
    <lineage>
        <taxon>Bacteria</taxon>
        <taxon>Pseudomonadati</taxon>
        <taxon>Pseudomonadota</taxon>
        <taxon>Alphaproteobacteria</taxon>
        <taxon>Hyphomicrobiales</taxon>
        <taxon>Aurantimonadaceae</taxon>
        <taxon>Jiella</taxon>
    </lineage>
</organism>
<proteinExistence type="predicted"/>
<name>A0ABY7BX61_9HYPH</name>